<dbReference type="InterPro" id="IPR029058">
    <property type="entry name" value="AB_hydrolase_fold"/>
</dbReference>
<keyword evidence="6" id="KW-1185">Reference proteome</keyword>
<evidence type="ECO:0000256" key="1">
    <source>
        <dbReference type="ARBA" id="ARBA00010515"/>
    </source>
</evidence>
<evidence type="ECO:0000256" key="3">
    <source>
        <dbReference type="PROSITE-ProRule" id="PRU10038"/>
    </source>
</evidence>
<dbReference type="PANTHER" id="PTHR48081">
    <property type="entry name" value="AB HYDROLASE SUPERFAMILY PROTEIN C4A8.06C"/>
    <property type="match status" value="1"/>
</dbReference>
<dbReference type="AlphaFoldDB" id="A0A365HAK6"/>
<dbReference type="InterPro" id="IPR013094">
    <property type="entry name" value="AB_hydrolase_3"/>
</dbReference>
<reference evidence="5 6" key="1">
    <citation type="submission" date="2018-06" db="EMBL/GenBank/DDBJ databases">
        <title>Actinomadura craniellae sp. nov. isolated from marine sponge Craniella sp.</title>
        <authorList>
            <person name="Li L."/>
            <person name="Xu Q.H."/>
            <person name="Lin H.W."/>
            <person name="Lu Y.H."/>
        </authorList>
    </citation>
    <scope>NUCLEOTIDE SEQUENCE [LARGE SCALE GENOMIC DNA]</scope>
    <source>
        <strain evidence="5 6">LHW63021</strain>
    </source>
</reference>
<dbReference type="InterPro" id="IPR033140">
    <property type="entry name" value="Lipase_GDXG_put_SER_AS"/>
</dbReference>
<dbReference type="Proteomes" id="UP000251891">
    <property type="component" value="Unassembled WGS sequence"/>
</dbReference>
<dbReference type="RefSeq" id="WP_111865089.1">
    <property type="nucleotide sequence ID" value="NZ_QLYX01000003.1"/>
</dbReference>
<gene>
    <name evidence="5" type="ORF">DPM19_09225</name>
</gene>
<proteinExistence type="inferred from homology"/>
<protein>
    <submittedName>
        <fullName evidence="5">Alpha/beta hydrolase</fullName>
    </submittedName>
</protein>
<dbReference type="Gene3D" id="3.40.50.1820">
    <property type="entry name" value="alpha/beta hydrolase"/>
    <property type="match status" value="1"/>
</dbReference>
<keyword evidence="2 5" id="KW-0378">Hydrolase</keyword>
<dbReference type="OrthoDB" id="128186at2"/>
<dbReference type="GO" id="GO:0004806">
    <property type="term" value="F:triacylglycerol lipase activity"/>
    <property type="evidence" value="ECO:0007669"/>
    <property type="project" value="TreeGrafter"/>
</dbReference>
<organism evidence="5 6">
    <name type="scientific">Actinomadura craniellae</name>
    <dbReference type="NCBI Taxonomy" id="2231787"/>
    <lineage>
        <taxon>Bacteria</taxon>
        <taxon>Bacillati</taxon>
        <taxon>Actinomycetota</taxon>
        <taxon>Actinomycetes</taxon>
        <taxon>Streptosporangiales</taxon>
        <taxon>Thermomonosporaceae</taxon>
        <taxon>Actinomadura</taxon>
    </lineage>
</organism>
<evidence type="ECO:0000313" key="6">
    <source>
        <dbReference type="Proteomes" id="UP000251891"/>
    </source>
</evidence>
<evidence type="ECO:0000259" key="4">
    <source>
        <dbReference type="Pfam" id="PF07859"/>
    </source>
</evidence>
<dbReference type="EMBL" id="QLYX01000003">
    <property type="protein sequence ID" value="RAY16038.1"/>
    <property type="molecule type" value="Genomic_DNA"/>
</dbReference>
<dbReference type="Pfam" id="PF07859">
    <property type="entry name" value="Abhydrolase_3"/>
    <property type="match status" value="1"/>
</dbReference>
<dbReference type="SUPFAM" id="SSF53474">
    <property type="entry name" value="alpha/beta-Hydrolases"/>
    <property type="match status" value="1"/>
</dbReference>
<comment type="similarity">
    <text evidence="1">Belongs to the 'GDXG' lipolytic enzyme family.</text>
</comment>
<accession>A0A365HAK6</accession>
<feature type="domain" description="Alpha/beta hydrolase fold-3" evidence="4">
    <location>
        <begin position="89"/>
        <end position="290"/>
    </location>
</feature>
<dbReference type="InterPro" id="IPR050300">
    <property type="entry name" value="GDXG_lipolytic_enzyme"/>
</dbReference>
<dbReference type="PROSITE" id="PS01174">
    <property type="entry name" value="LIPASE_GDXG_SER"/>
    <property type="match status" value="1"/>
</dbReference>
<sequence length="322" mass="34279">MPVPPRIEERPGCGRGARLAARLARLLLLPAFSRLSWRPWALRWAWTVDALAFPMIAPRGTRRTRVTGLGCAAEWVRGPRVAPDSRRVILYFHGGGFVACGLRTHRRMIARISTAAGMPALAVAYRKPPRVTIGETVEDCVRAYRHLLDQGYRPGDVVVAGDSAGGYLAFVATLHALRAGLPRPAGIVGLSPFLDLDGAARLAHPCAATDPFIPAGRLGRMVAAVFPGVEPADPRLAPVRADLGGLPPVLIQAGGIEVLRVDAELMAERLGAANVPCTLQIWAGQMHVFQIFADLAREGLAAIGEIGDFARAVTAEGPARAA</sequence>
<name>A0A365HAK6_9ACTN</name>
<dbReference type="PANTHER" id="PTHR48081:SF30">
    <property type="entry name" value="ACETYL-HYDROLASE LIPR-RELATED"/>
    <property type="match status" value="1"/>
</dbReference>
<evidence type="ECO:0000256" key="2">
    <source>
        <dbReference type="ARBA" id="ARBA00022801"/>
    </source>
</evidence>
<feature type="active site" evidence="3">
    <location>
        <position position="163"/>
    </location>
</feature>
<comment type="caution">
    <text evidence="5">The sequence shown here is derived from an EMBL/GenBank/DDBJ whole genome shotgun (WGS) entry which is preliminary data.</text>
</comment>
<evidence type="ECO:0000313" key="5">
    <source>
        <dbReference type="EMBL" id="RAY16038.1"/>
    </source>
</evidence>